<evidence type="ECO:0000256" key="1">
    <source>
        <dbReference type="SAM" id="Phobius"/>
    </source>
</evidence>
<keyword evidence="1" id="KW-0812">Transmembrane</keyword>
<sequence>MSLHHAAALSCITIGIIGQIAGYVKTKITKSWQCLLAADFTELLYKGWHVTRRAVRAYQVDGHHRLRCIGVASADKASVVLGRSSLYPPLRCTEPADAEQTHHHQWQENANIRTAN</sequence>
<comment type="caution">
    <text evidence="2">The sequence shown here is derived from an EMBL/GenBank/DDBJ whole genome shotgun (WGS) entry which is preliminary data.</text>
</comment>
<name>A0ABD0JU79_9CAEN</name>
<evidence type="ECO:0008006" key="4">
    <source>
        <dbReference type="Google" id="ProtNLM"/>
    </source>
</evidence>
<dbReference type="AlphaFoldDB" id="A0ABD0JU79"/>
<evidence type="ECO:0000313" key="3">
    <source>
        <dbReference type="Proteomes" id="UP001519460"/>
    </source>
</evidence>
<dbReference type="EMBL" id="JACVVK020000331">
    <property type="protein sequence ID" value="KAK7478185.1"/>
    <property type="molecule type" value="Genomic_DNA"/>
</dbReference>
<dbReference type="Proteomes" id="UP001519460">
    <property type="component" value="Unassembled WGS sequence"/>
</dbReference>
<proteinExistence type="predicted"/>
<evidence type="ECO:0000313" key="2">
    <source>
        <dbReference type="EMBL" id="KAK7478185.1"/>
    </source>
</evidence>
<keyword evidence="3" id="KW-1185">Reference proteome</keyword>
<organism evidence="2 3">
    <name type="scientific">Batillaria attramentaria</name>
    <dbReference type="NCBI Taxonomy" id="370345"/>
    <lineage>
        <taxon>Eukaryota</taxon>
        <taxon>Metazoa</taxon>
        <taxon>Spiralia</taxon>
        <taxon>Lophotrochozoa</taxon>
        <taxon>Mollusca</taxon>
        <taxon>Gastropoda</taxon>
        <taxon>Caenogastropoda</taxon>
        <taxon>Sorbeoconcha</taxon>
        <taxon>Cerithioidea</taxon>
        <taxon>Batillariidae</taxon>
        <taxon>Batillaria</taxon>
    </lineage>
</organism>
<gene>
    <name evidence="2" type="ORF">BaRGS_00030546</name>
</gene>
<accession>A0ABD0JU79</accession>
<feature type="transmembrane region" description="Helical" evidence="1">
    <location>
        <begin position="6"/>
        <end position="24"/>
    </location>
</feature>
<protein>
    <recommendedName>
        <fullName evidence="4">Secreted protein</fullName>
    </recommendedName>
</protein>
<keyword evidence="1" id="KW-0472">Membrane</keyword>
<reference evidence="2 3" key="1">
    <citation type="journal article" date="2023" name="Sci. Data">
        <title>Genome assembly of the Korean intertidal mud-creeper Batillaria attramentaria.</title>
        <authorList>
            <person name="Patra A.K."/>
            <person name="Ho P.T."/>
            <person name="Jun S."/>
            <person name="Lee S.J."/>
            <person name="Kim Y."/>
            <person name="Won Y.J."/>
        </authorList>
    </citation>
    <scope>NUCLEOTIDE SEQUENCE [LARGE SCALE GENOMIC DNA]</scope>
    <source>
        <strain evidence="2">Wonlab-2016</strain>
    </source>
</reference>
<keyword evidence="1" id="KW-1133">Transmembrane helix</keyword>